<accession>A0A5C3QYP4</accession>
<dbReference type="InterPro" id="IPR038753">
    <property type="entry name" value="NFKBIL1"/>
</dbReference>
<feature type="compositionally biased region" description="Low complexity" evidence="6">
    <location>
        <begin position="54"/>
        <end position="66"/>
    </location>
</feature>
<evidence type="ECO:0000256" key="4">
    <source>
        <dbReference type="ARBA" id="ARBA00023043"/>
    </source>
</evidence>
<sequence>MPKLKLKRTPEEEAAHLHRKAKKRKLSPQRPTSYAAEPDNQSDESEYGPQPYVSTSTSSHYASTSSLHIDHDSIRAEVEDARFRDKLSMALEDDGLYGGGAFDRLDSLESRFNEYVHVPDRYRTTSRSKHQSRNVYDDDFPDREKLDPSYLDDEGYAEYIRMGMYRKTHVREYEEQERVKQARAERKAQDKARKAETKKLELEAEEKRKRREAEKDALKWASAKRAYDERWKELMLSAPTTTKDELRYADVPWPVPPSLDRDSFTEDDIRRFVLMPVPGEEMGEKERKERLRETMLRFHPDKFEGRIMVRVREKDRERVQEAMGLVVRTVSKLMAGS</sequence>
<comment type="subcellular location">
    <subcellularLocation>
        <location evidence="1">Nucleus</location>
    </subcellularLocation>
</comment>
<feature type="region of interest" description="Disordered" evidence="6">
    <location>
        <begin position="174"/>
        <end position="215"/>
    </location>
</feature>
<reference evidence="7 8" key="1">
    <citation type="journal article" date="2019" name="Nat. Ecol. Evol.">
        <title>Megaphylogeny resolves global patterns of mushroom evolution.</title>
        <authorList>
            <person name="Varga T."/>
            <person name="Krizsan K."/>
            <person name="Foldi C."/>
            <person name="Dima B."/>
            <person name="Sanchez-Garcia M."/>
            <person name="Sanchez-Ramirez S."/>
            <person name="Szollosi G.J."/>
            <person name="Szarkandi J.G."/>
            <person name="Papp V."/>
            <person name="Albert L."/>
            <person name="Andreopoulos W."/>
            <person name="Angelini C."/>
            <person name="Antonin V."/>
            <person name="Barry K.W."/>
            <person name="Bougher N.L."/>
            <person name="Buchanan P."/>
            <person name="Buyck B."/>
            <person name="Bense V."/>
            <person name="Catcheside P."/>
            <person name="Chovatia M."/>
            <person name="Cooper J."/>
            <person name="Damon W."/>
            <person name="Desjardin D."/>
            <person name="Finy P."/>
            <person name="Geml J."/>
            <person name="Haridas S."/>
            <person name="Hughes K."/>
            <person name="Justo A."/>
            <person name="Karasinski D."/>
            <person name="Kautmanova I."/>
            <person name="Kiss B."/>
            <person name="Kocsube S."/>
            <person name="Kotiranta H."/>
            <person name="LaButti K.M."/>
            <person name="Lechner B.E."/>
            <person name="Liimatainen K."/>
            <person name="Lipzen A."/>
            <person name="Lukacs Z."/>
            <person name="Mihaltcheva S."/>
            <person name="Morgado L.N."/>
            <person name="Niskanen T."/>
            <person name="Noordeloos M.E."/>
            <person name="Ohm R.A."/>
            <person name="Ortiz-Santana B."/>
            <person name="Ovrebo C."/>
            <person name="Racz N."/>
            <person name="Riley R."/>
            <person name="Savchenko A."/>
            <person name="Shiryaev A."/>
            <person name="Soop K."/>
            <person name="Spirin V."/>
            <person name="Szebenyi C."/>
            <person name="Tomsovsky M."/>
            <person name="Tulloss R.E."/>
            <person name="Uehling J."/>
            <person name="Grigoriev I.V."/>
            <person name="Vagvolgyi C."/>
            <person name="Papp T."/>
            <person name="Martin F.M."/>
            <person name="Miettinen O."/>
            <person name="Hibbett D.S."/>
            <person name="Nagy L.G."/>
        </authorList>
    </citation>
    <scope>NUCLEOTIDE SEQUENCE [LARGE SCALE GENOMIC DNA]</scope>
    <source>
        <strain evidence="7 8">CBS 309.79</strain>
    </source>
</reference>
<name>A0A5C3QYP4_9AGAR</name>
<dbReference type="Proteomes" id="UP000305067">
    <property type="component" value="Unassembled WGS sequence"/>
</dbReference>
<evidence type="ECO:0000256" key="6">
    <source>
        <dbReference type="SAM" id="MobiDB-lite"/>
    </source>
</evidence>
<keyword evidence="2" id="KW-0597">Phosphoprotein</keyword>
<keyword evidence="3" id="KW-0677">Repeat</keyword>
<organism evidence="7 8">
    <name type="scientific">Pterulicium gracile</name>
    <dbReference type="NCBI Taxonomy" id="1884261"/>
    <lineage>
        <taxon>Eukaryota</taxon>
        <taxon>Fungi</taxon>
        <taxon>Dikarya</taxon>
        <taxon>Basidiomycota</taxon>
        <taxon>Agaricomycotina</taxon>
        <taxon>Agaricomycetes</taxon>
        <taxon>Agaricomycetidae</taxon>
        <taxon>Agaricales</taxon>
        <taxon>Pleurotineae</taxon>
        <taxon>Pterulaceae</taxon>
        <taxon>Pterulicium</taxon>
    </lineage>
</organism>
<feature type="region of interest" description="Disordered" evidence="6">
    <location>
        <begin position="123"/>
        <end position="149"/>
    </location>
</feature>
<keyword evidence="5" id="KW-0539">Nucleus</keyword>
<keyword evidence="4" id="KW-0040">ANK repeat</keyword>
<keyword evidence="8" id="KW-1185">Reference proteome</keyword>
<dbReference type="PANTHER" id="PTHR15263">
    <property type="entry name" value="I-KAPPA-B-LIKE PROTEIN IKBL"/>
    <property type="match status" value="1"/>
</dbReference>
<dbReference type="GO" id="GO:0005634">
    <property type="term" value="C:nucleus"/>
    <property type="evidence" value="ECO:0007669"/>
    <property type="project" value="UniProtKB-SubCell"/>
</dbReference>
<proteinExistence type="predicted"/>
<evidence type="ECO:0000313" key="7">
    <source>
        <dbReference type="EMBL" id="TFL07135.1"/>
    </source>
</evidence>
<evidence type="ECO:0000256" key="1">
    <source>
        <dbReference type="ARBA" id="ARBA00004123"/>
    </source>
</evidence>
<gene>
    <name evidence="7" type="ORF">BDV98DRAFT_609340</name>
</gene>
<evidence type="ECO:0000256" key="3">
    <source>
        <dbReference type="ARBA" id="ARBA00022737"/>
    </source>
</evidence>
<evidence type="ECO:0000256" key="2">
    <source>
        <dbReference type="ARBA" id="ARBA00022553"/>
    </source>
</evidence>
<dbReference type="EMBL" id="ML178814">
    <property type="protein sequence ID" value="TFL07135.1"/>
    <property type="molecule type" value="Genomic_DNA"/>
</dbReference>
<evidence type="ECO:0000256" key="5">
    <source>
        <dbReference type="ARBA" id="ARBA00023242"/>
    </source>
</evidence>
<feature type="compositionally biased region" description="Basic residues" evidence="6">
    <location>
        <begin position="17"/>
        <end position="27"/>
    </location>
</feature>
<dbReference type="PANTHER" id="PTHR15263:SF1">
    <property type="entry name" value="NF-KAPPA-B INHIBITOR-LIKE PROTEIN 1"/>
    <property type="match status" value="1"/>
</dbReference>
<dbReference type="AlphaFoldDB" id="A0A5C3QYP4"/>
<dbReference type="GO" id="GO:0043124">
    <property type="term" value="P:negative regulation of canonical NF-kappaB signal transduction"/>
    <property type="evidence" value="ECO:0007669"/>
    <property type="project" value="InterPro"/>
</dbReference>
<dbReference type="OrthoDB" id="412109at2759"/>
<evidence type="ECO:0000313" key="8">
    <source>
        <dbReference type="Proteomes" id="UP000305067"/>
    </source>
</evidence>
<dbReference type="STRING" id="1884261.A0A5C3QYP4"/>
<protein>
    <submittedName>
        <fullName evidence="7">Uncharacterized protein</fullName>
    </submittedName>
</protein>
<feature type="region of interest" description="Disordered" evidence="6">
    <location>
        <begin position="1"/>
        <end position="74"/>
    </location>
</feature>